<keyword evidence="2" id="KW-1185">Reference proteome</keyword>
<organism evidence="1 2">
    <name type="scientific">Glaesserella parasuis serovar 5 (strain SH0165)</name>
    <name type="common">Haemophilus parasuis</name>
    <dbReference type="NCBI Taxonomy" id="557723"/>
    <lineage>
        <taxon>Bacteria</taxon>
        <taxon>Pseudomonadati</taxon>
        <taxon>Pseudomonadota</taxon>
        <taxon>Gammaproteobacteria</taxon>
        <taxon>Pasteurellales</taxon>
        <taxon>Pasteurellaceae</taxon>
        <taxon>Glaesserella</taxon>
    </lineage>
</organism>
<dbReference type="KEGG" id="hap:HAPS_0666"/>
<sequence length="37" mass="4246">MRNFAKFLFNCIYAQIKNGIIYGVIPPKLNLFSIQAV</sequence>
<accession>B8F4R2</accession>
<evidence type="ECO:0000313" key="1">
    <source>
        <dbReference type="EMBL" id="ACL32314.1"/>
    </source>
</evidence>
<evidence type="ECO:0000313" key="2">
    <source>
        <dbReference type="Proteomes" id="UP000006743"/>
    </source>
</evidence>
<dbReference type="STRING" id="557723.HAPS_0666"/>
<name>B8F4R2_GLAP5</name>
<protein>
    <submittedName>
        <fullName evidence="1">Uncharacterized protein</fullName>
    </submittedName>
</protein>
<proteinExistence type="predicted"/>
<dbReference type="Proteomes" id="UP000006743">
    <property type="component" value="Chromosome"/>
</dbReference>
<dbReference type="AlphaFoldDB" id="B8F4R2"/>
<gene>
    <name evidence="1" type="ordered locus">HAPS_0666</name>
</gene>
<dbReference type="HOGENOM" id="CLU_3344286_0_0_6"/>
<dbReference type="EMBL" id="CP001321">
    <property type="protein sequence ID" value="ACL32314.1"/>
    <property type="molecule type" value="Genomic_DNA"/>
</dbReference>
<reference evidence="1 2" key="1">
    <citation type="journal article" date="2009" name="J. Bacteriol.">
        <title>Complete genome sequence of Haemophilus parasuis SH0165.</title>
        <authorList>
            <person name="Yue M."/>
            <person name="Yang F."/>
            <person name="Yang J."/>
            <person name="Bei W."/>
            <person name="Cai X."/>
            <person name="Chen L."/>
            <person name="Dong J."/>
            <person name="Zhou R."/>
            <person name="Jin M."/>
            <person name="Jin Q."/>
            <person name="Chen H."/>
        </authorList>
    </citation>
    <scope>NUCLEOTIDE SEQUENCE [LARGE SCALE GENOMIC DNA]</scope>
    <source>
        <strain evidence="1 2">SH0165</strain>
    </source>
</reference>